<keyword evidence="1" id="KW-0472">Membrane</keyword>
<proteinExistence type="predicted"/>
<keyword evidence="4" id="KW-1185">Reference proteome</keyword>
<dbReference type="InterPro" id="IPR029058">
    <property type="entry name" value="AB_hydrolase_fold"/>
</dbReference>
<evidence type="ECO:0000313" key="4">
    <source>
        <dbReference type="Proteomes" id="UP001061958"/>
    </source>
</evidence>
<organism evidence="3 4">
    <name type="scientific">Galdieria partita</name>
    <dbReference type="NCBI Taxonomy" id="83374"/>
    <lineage>
        <taxon>Eukaryota</taxon>
        <taxon>Rhodophyta</taxon>
        <taxon>Bangiophyceae</taxon>
        <taxon>Galdieriales</taxon>
        <taxon>Galdieriaceae</taxon>
        <taxon>Galdieria</taxon>
    </lineage>
</organism>
<evidence type="ECO:0000256" key="1">
    <source>
        <dbReference type="SAM" id="Phobius"/>
    </source>
</evidence>
<feature type="chain" id="PRO_5038513529" evidence="2">
    <location>
        <begin position="20"/>
        <end position="389"/>
    </location>
</feature>
<dbReference type="Gene3D" id="3.40.50.1820">
    <property type="entry name" value="alpha/beta hydrolase"/>
    <property type="match status" value="1"/>
</dbReference>
<dbReference type="Proteomes" id="UP001061958">
    <property type="component" value="Unassembled WGS sequence"/>
</dbReference>
<feature type="transmembrane region" description="Helical" evidence="1">
    <location>
        <begin position="359"/>
        <end position="380"/>
    </location>
</feature>
<accession>A0A9C7UMZ0</accession>
<evidence type="ECO:0000313" key="3">
    <source>
        <dbReference type="EMBL" id="GJQ09234.1"/>
    </source>
</evidence>
<dbReference type="AlphaFoldDB" id="A0A9C7UMZ0"/>
<dbReference type="SUPFAM" id="SSF53474">
    <property type="entry name" value="alpha/beta-Hydrolases"/>
    <property type="match status" value="1"/>
</dbReference>
<comment type="caution">
    <text evidence="3">The sequence shown here is derived from an EMBL/GenBank/DDBJ whole genome shotgun (WGS) entry which is preliminary data.</text>
</comment>
<sequence length="389" mass="43696">MKMQFDSFLFLFILKPLSCSSMLRSILYPILSFFRIASRWIRSYLYSASFLYILNSKREVALPIETIFLEGIKCYLILPKKVNKSRSTVILVHGLSPSGIDDPRILEIGKIFALHGAICLLPTIEPLKCCTLSTTSVDVIEQVIYQIANNANLCPCGKVSIFAASISASICLVASSRPSINKLIINICCIGAYADTRSMLKYVIDSDELPDDYGRSVFFYNFVELSFGPQPQLKEALWYRILDGHRSAIGTKHELLNTFLSDKQFVAQQFDSLWNNRALRAQCAEQILVKVQEELNALSPLQILESFVCPRVVLVHGCKDPVIPSIHSRLLYQELKKNPAVMPYLCLTPFLSHGDKQKLTMSAIGSVLQLLGAFAVFYFASYAESSFKK</sequence>
<keyword evidence="1" id="KW-1133">Transmembrane helix</keyword>
<dbReference type="EMBL" id="BQMJ01000007">
    <property type="protein sequence ID" value="GJQ09234.1"/>
    <property type="molecule type" value="Genomic_DNA"/>
</dbReference>
<reference evidence="3" key="2">
    <citation type="submission" date="2022-01" db="EMBL/GenBank/DDBJ databases">
        <authorList>
            <person name="Hirooka S."/>
            <person name="Miyagishima S.Y."/>
        </authorList>
    </citation>
    <scope>NUCLEOTIDE SEQUENCE</scope>
    <source>
        <strain evidence="3">NBRC 102759</strain>
    </source>
</reference>
<keyword evidence="2" id="KW-0732">Signal</keyword>
<gene>
    <name evidence="3" type="ORF">GpartN1_g1025.t1</name>
</gene>
<name>A0A9C7UMZ0_9RHOD</name>
<keyword evidence="1" id="KW-0812">Transmembrane</keyword>
<protein>
    <submittedName>
        <fullName evidence="3">Uncharacterized protein</fullName>
    </submittedName>
</protein>
<dbReference type="OrthoDB" id="1976at2759"/>
<reference evidence="3" key="1">
    <citation type="journal article" date="2022" name="Proc. Natl. Acad. Sci. U.S.A.">
        <title>Life cycle and functional genomics of the unicellular red alga Galdieria for elucidating algal and plant evolution and industrial use.</title>
        <authorList>
            <person name="Hirooka S."/>
            <person name="Itabashi T."/>
            <person name="Ichinose T.M."/>
            <person name="Onuma R."/>
            <person name="Fujiwara T."/>
            <person name="Yamashita S."/>
            <person name="Jong L.W."/>
            <person name="Tomita R."/>
            <person name="Iwane A.H."/>
            <person name="Miyagishima S.Y."/>
        </authorList>
    </citation>
    <scope>NUCLEOTIDE SEQUENCE</scope>
    <source>
        <strain evidence="3">NBRC 102759</strain>
    </source>
</reference>
<evidence type="ECO:0000256" key="2">
    <source>
        <dbReference type="SAM" id="SignalP"/>
    </source>
</evidence>
<feature type="signal peptide" evidence="2">
    <location>
        <begin position="1"/>
        <end position="19"/>
    </location>
</feature>